<feature type="compositionally biased region" description="Basic and acidic residues" evidence="1">
    <location>
        <begin position="535"/>
        <end position="544"/>
    </location>
</feature>
<evidence type="ECO:0008006" key="4">
    <source>
        <dbReference type="Google" id="ProtNLM"/>
    </source>
</evidence>
<dbReference type="EMBL" id="HG670308">
    <property type="protein sequence ID" value="CDI76071.1"/>
    <property type="molecule type" value="Genomic_DNA"/>
</dbReference>
<dbReference type="OMA" id="PCQTILL"/>
<dbReference type="GeneID" id="25269678"/>
<proteinExistence type="predicted"/>
<feature type="compositionally biased region" description="Basic and acidic residues" evidence="1">
    <location>
        <begin position="507"/>
        <end position="522"/>
    </location>
</feature>
<sequence length="812" mass="91993">MLLILREYRQPVFPPWSPPHYSTSSLFYSNRLACCILPFSRSVLSHSLISLSRKLRIVTACRTTTNQLHENLRHSMPCQPRLEYSEGKEAFGQTAPSSGGALPNFSEADPAQQRLKEARKKYQAELLRQMREREAEREAEKSRRKQEDEEERIRLSREIEQERLAKEEEDAWQLIRSKKLADANIAAAGPQKQRQPHQASNASLDGDVGSRHWLTGPKRLMLDQENVDHSLKEMTIRVPSESKMQPESEDEQRGHGIPRERFVQQMPATGNEVERCLLVGIEALQAEVRRQTEEMRYLKNQQRRVLQHIHQGTGFRDVCCEHQCCTADARDFFCVRHPTTHSRTTPMNANRTAEQDTFQAQYALVTTVLKNAGVSDPEDVLRRLAQCGAISMSCDPECPAVVPVNKGVPCHYNSAAHDRPEQLEGPSTREGQSCGAPHFSSIKLPLSRGMSNSSFCLIPESTQEALPQHAKDECPGSKQEGTQVEDPEERPLPTLLKRQQQPAQKQRQPDPHLRDGVVHRQPEQVQQQPIKKIKHPEGSTERECGTPVEAYVQGKWEDADERPCRAVGQTKLNTSADMPADRRWRFNDLWACLSHGFPPPPALRPIIRVRDKGCDDVLSVTNSSFISEYESELPCQTILLPHASERATPTVDKRQQCVTRHIETFSKDGWLPSSQMESLEVSTAHTHMPEENGRLIRQEQELCETFVPWVEGGGQYGGIGLANETAILMARKGTDDSRLELSNAHQERQPLMPPADADFSGSKNGLRESRLCSINDKQICRALSVDAAPLRLQQLRQWDSQIRQRRQSHPPV</sequence>
<feature type="region of interest" description="Disordered" evidence="1">
    <location>
        <begin position="238"/>
        <end position="257"/>
    </location>
</feature>
<evidence type="ECO:0000313" key="2">
    <source>
        <dbReference type="EMBL" id="CDI76071.1"/>
    </source>
</evidence>
<dbReference type="AlphaFoldDB" id="U6G764"/>
<gene>
    <name evidence="2" type="ORF">EAH_00016080</name>
</gene>
<dbReference type="VEuPathDB" id="ToxoDB:EAH_00016080"/>
<protein>
    <recommendedName>
        <fullName evidence="4">CCDC66 domain-containing protein</fullName>
    </recommendedName>
</protein>
<dbReference type="Proteomes" id="UP000018050">
    <property type="component" value="Unassembled WGS sequence"/>
</dbReference>
<reference evidence="2" key="1">
    <citation type="submission" date="2013-10" db="EMBL/GenBank/DDBJ databases">
        <title>Genomic analysis of the causative agents of coccidiosis in chickens.</title>
        <authorList>
            <person name="Reid A.J."/>
            <person name="Blake D."/>
            <person name="Billington K."/>
            <person name="Browne H."/>
            <person name="Dunn M."/>
            <person name="Hung S."/>
            <person name="Kawahara F."/>
            <person name="Miranda-Saavedra D."/>
            <person name="Mourier T."/>
            <person name="Nagra H."/>
            <person name="Otto T.D."/>
            <person name="Rawlings N."/>
            <person name="Sanchez A."/>
            <person name="Sanders M."/>
            <person name="Subramaniam C."/>
            <person name="Tay Y."/>
            <person name="Dear P."/>
            <person name="Doerig C."/>
            <person name="Gruber A."/>
            <person name="Parkinson J."/>
            <person name="Shirley M."/>
            <person name="Wan K.L."/>
            <person name="Berriman M."/>
            <person name="Tomley F."/>
            <person name="Pain A."/>
        </authorList>
    </citation>
    <scope>NUCLEOTIDE SEQUENCE</scope>
    <source>
        <strain evidence="2">Houghton</strain>
    </source>
</reference>
<feature type="compositionally biased region" description="Polar residues" evidence="1">
    <location>
        <begin position="192"/>
        <end position="203"/>
    </location>
</feature>
<feature type="compositionally biased region" description="Low complexity" evidence="1">
    <location>
        <begin position="495"/>
        <end position="506"/>
    </location>
</feature>
<feature type="region of interest" description="Disordered" evidence="1">
    <location>
        <begin position="466"/>
        <end position="544"/>
    </location>
</feature>
<feature type="region of interest" description="Disordered" evidence="1">
    <location>
        <begin position="186"/>
        <end position="210"/>
    </location>
</feature>
<organism evidence="2 3">
    <name type="scientific">Eimeria acervulina</name>
    <name type="common">Coccidian parasite</name>
    <dbReference type="NCBI Taxonomy" id="5801"/>
    <lineage>
        <taxon>Eukaryota</taxon>
        <taxon>Sar</taxon>
        <taxon>Alveolata</taxon>
        <taxon>Apicomplexa</taxon>
        <taxon>Conoidasida</taxon>
        <taxon>Coccidia</taxon>
        <taxon>Eucoccidiorida</taxon>
        <taxon>Eimeriorina</taxon>
        <taxon>Eimeriidae</taxon>
        <taxon>Eimeria</taxon>
    </lineage>
</organism>
<name>U6G764_EIMAC</name>
<reference evidence="2" key="2">
    <citation type="submission" date="2013-10" db="EMBL/GenBank/DDBJ databases">
        <authorList>
            <person name="Aslett M."/>
        </authorList>
    </citation>
    <scope>NUCLEOTIDE SEQUENCE</scope>
    <source>
        <strain evidence="2">Houghton</strain>
    </source>
</reference>
<evidence type="ECO:0000256" key="1">
    <source>
        <dbReference type="SAM" id="MobiDB-lite"/>
    </source>
</evidence>
<feature type="region of interest" description="Disordered" evidence="1">
    <location>
        <begin position="90"/>
        <end position="117"/>
    </location>
</feature>
<feature type="region of interest" description="Disordered" evidence="1">
    <location>
        <begin position="132"/>
        <end position="153"/>
    </location>
</feature>
<evidence type="ECO:0000313" key="3">
    <source>
        <dbReference type="Proteomes" id="UP000018050"/>
    </source>
</evidence>
<keyword evidence="3" id="KW-1185">Reference proteome</keyword>
<dbReference type="RefSeq" id="XP_013253308.1">
    <property type="nucleotide sequence ID" value="XM_013397854.1"/>
</dbReference>
<accession>U6G764</accession>
<dbReference type="OrthoDB" id="346237at2759"/>